<dbReference type="GO" id="GO:0006289">
    <property type="term" value="P:nucleotide-excision repair"/>
    <property type="evidence" value="ECO:0007669"/>
    <property type="project" value="UniProtKB-UniRule"/>
</dbReference>
<name>A0AAN9YSD7_9PEZI</name>
<dbReference type="EMBL" id="JAKJXP020000011">
    <property type="protein sequence ID" value="KAK7755631.1"/>
    <property type="molecule type" value="Genomic_DNA"/>
</dbReference>
<dbReference type="PANTHER" id="PTHR12831">
    <property type="entry name" value="TRANSCRIPTION INITIATION FACTOR IIH TFIIH , POLYPEPTIDE 3-RELATED"/>
    <property type="match status" value="1"/>
</dbReference>
<dbReference type="Proteomes" id="UP001320420">
    <property type="component" value="Unassembled WGS sequence"/>
</dbReference>
<comment type="similarity">
    <text evidence="3 14">Belongs to the TFB4 family.</text>
</comment>
<reference evidence="16 17" key="1">
    <citation type="submission" date="2024-02" db="EMBL/GenBank/DDBJ databases">
        <title>De novo assembly and annotation of 12 fungi associated with fruit tree decline syndrome in Ontario, Canada.</title>
        <authorList>
            <person name="Sulman M."/>
            <person name="Ellouze W."/>
            <person name="Ilyukhin E."/>
        </authorList>
    </citation>
    <scope>NUCLEOTIDE SEQUENCE [LARGE SCALE GENOMIC DNA]</scope>
    <source>
        <strain evidence="16 17">M11/M66-122</strain>
    </source>
</reference>
<dbReference type="GO" id="GO:0005675">
    <property type="term" value="C:transcription factor TFIIH holo complex"/>
    <property type="evidence" value="ECO:0007669"/>
    <property type="project" value="UniProtKB-UniRule"/>
</dbReference>
<dbReference type="GO" id="GO:0008270">
    <property type="term" value="F:zinc ion binding"/>
    <property type="evidence" value="ECO:0007669"/>
    <property type="project" value="UniProtKB-KW"/>
</dbReference>
<keyword evidence="12 14" id="KW-0539">Nucleus</keyword>
<evidence type="ECO:0000256" key="14">
    <source>
        <dbReference type="RuleBase" id="RU368090"/>
    </source>
</evidence>
<feature type="compositionally biased region" description="Low complexity" evidence="15">
    <location>
        <begin position="106"/>
        <end position="123"/>
    </location>
</feature>
<evidence type="ECO:0000256" key="12">
    <source>
        <dbReference type="ARBA" id="ARBA00023242"/>
    </source>
</evidence>
<sequence length="433" mass="44940">MNRIDASDHYDDSSFKGQTPSLLTVIIDTNPRAWAALKSVLPISQAIANILVFINAHLAFGNDNQVAVFAAHTNRAVWLYPNRGERGHRGAGDGLTTAGPGGGEGANSNSNGNGNGNSNNSASANKYPQFAQIETSILAALRDIINNTTPADIAPTTPLIAGALTLALSHINKTSLAFAPPKSSSSDPANPTGANATSTSSTSASEQQPTLHARILVLSVSDSAPSQYIPTMNAVFAASHARIPIDTLAVRGAPTFLQQAAYITGGMFLSASSNPSPAASNTNQSNQPNQSTPPYPNPRGLLSYLMFAFLADAQARQALVNPTQDTVDFRAACFCHRRVIDTGFVCSVCLSIFCEVPQQQQTEAQTTTNGENGSGGTAAPAAECLTCGTRLALGRYGAKPAVVPRKKAKKKKARVNGASIGPDTGSAVGTPVP</sequence>
<feature type="compositionally biased region" description="Low complexity" evidence="15">
    <location>
        <begin position="273"/>
        <end position="290"/>
    </location>
</feature>
<keyword evidence="9 14" id="KW-0805">Transcription regulation</keyword>
<dbReference type="AlphaFoldDB" id="A0AAN9YSD7"/>
<evidence type="ECO:0000256" key="4">
    <source>
        <dbReference type="ARBA" id="ARBA00021280"/>
    </source>
</evidence>
<evidence type="ECO:0000256" key="11">
    <source>
        <dbReference type="ARBA" id="ARBA00023204"/>
    </source>
</evidence>
<keyword evidence="5 14" id="KW-0479">Metal-binding</keyword>
<dbReference type="Gene3D" id="3.40.50.410">
    <property type="entry name" value="von Willebrand factor, type A domain"/>
    <property type="match status" value="1"/>
</dbReference>
<evidence type="ECO:0000313" key="16">
    <source>
        <dbReference type="EMBL" id="KAK7755631.1"/>
    </source>
</evidence>
<comment type="subcellular location">
    <subcellularLocation>
        <location evidence="2 14">Nucleus</location>
    </subcellularLocation>
</comment>
<keyword evidence="10 14" id="KW-0804">Transcription</keyword>
<evidence type="ECO:0000256" key="2">
    <source>
        <dbReference type="ARBA" id="ARBA00004123"/>
    </source>
</evidence>
<keyword evidence="6 14" id="KW-0227">DNA damage</keyword>
<evidence type="ECO:0000256" key="7">
    <source>
        <dbReference type="ARBA" id="ARBA00022771"/>
    </source>
</evidence>
<feature type="compositionally biased region" description="Low complexity" evidence="15">
    <location>
        <begin position="188"/>
        <end position="205"/>
    </location>
</feature>
<keyword evidence="17" id="KW-1185">Reference proteome</keyword>
<evidence type="ECO:0000256" key="3">
    <source>
        <dbReference type="ARBA" id="ARBA00005273"/>
    </source>
</evidence>
<comment type="function">
    <text evidence="1 14">Component of the general transcription and DNA repair factor IIH (TFIIH) core complex, which is involved in general and transcription-coupled nucleotide excision repair (NER) of damaged DNA and, when complexed to TFIIK, in RNA transcription by RNA polymerase II. In NER, TFIIH acts by opening DNA around the lesion to allow the excision of the damaged oligonucleotide and its replacement by a new DNA fragment. In transcription, TFIIH has an essential role in transcription initiation. When the pre-initiation complex (PIC) has been established, TFIIH is required for promoter opening and promoter escape. Phosphorylation of the C-terminal tail (CTD) of the largest subunit of RNA polymerase II by the kinase module TFIIK controls the initiation of transcription.</text>
</comment>
<keyword evidence="7 14" id="KW-0863">Zinc-finger</keyword>
<evidence type="ECO:0000256" key="10">
    <source>
        <dbReference type="ARBA" id="ARBA00023163"/>
    </source>
</evidence>
<evidence type="ECO:0000256" key="15">
    <source>
        <dbReference type="SAM" id="MobiDB-lite"/>
    </source>
</evidence>
<evidence type="ECO:0000256" key="9">
    <source>
        <dbReference type="ARBA" id="ARBA00023015"/>
    </source>
</evidence>
<dbReference type="GO" id="GO:0006355">
    <property type="term" value="P:regulation of DNA-templated transcription"/>
    <property type="evidence" value="ECO:0007669"/>
    <property type="project" value="InterPro"/>
</dbReference>
<evidence type="ECO:0000256" key="8">
    <source>
        <dbReference type="ARBA" id="ARBA00022833"/>
    </source>
</evidence>
<evidence type="ECO:0000256" key="1">
    <source>
        <dbReference type="ARBA" id="ARBA00002817"/>
    </source>
</evidence>
<comment type="subunit">
    <text evidence="14">Component of the 7-subunit TFIIH core complex composed of XPB/SSL2, XPD/RAD3, SSL1, TFB1, TFB2, TFB4 and TFB5, which is active in NER. The core complex associates with the 3-subunit CTD-kinase module TFIIK composed of CCL1, KIN28 and TFB3 to form the 10-subunit holoenzyme (holo-TFIIH) active in transcription.</text>
</comment>
<proteinExistence type="inferred from homology"/>
<evidence type="ECO:0000313" key="17">
    <source>
        <dbReference type="Proteomes" id="UP001320420"/>
    </source>
</evidence>
<gene>
    <name evidence="16" type="primary">TFB4</name>
    <name evidence="16" type="ORF">SLS62_002240</name>
</gene>
<accession>A0AAN9YSD7</accession>
<feature type="compositionally biased region" description="Basic residues" evidence="15">
    <location>
        <begin position="405"/>
        <end position="414"/>
    </location>
</feature>
<evidence type="ECO:0000256" key="5">
    <source>
        <dbReference type="ARBA" id="ARBA00022723"/>
    </source>
</evidence>
<dbReference type="Pfam" id="PF03850">
    <property type="entry name" value="Tfb4"/>
    <property type="match status" value="1"/>
</dbReference>
<keyword evidence="8 14" id="KW-0862">Zinc</keyword>
<feature type="region of interest" description="Disordered" evidence="15">
    <location>
        <begin position="178"/>
        <end position="208"/>
    </location>
</feature>
<dbReference type="InterPro" id="IPR036465">
    <property type="entry name" value="vWFA_dom_sf"/>
</dbReference>
<comment type="caution">
    <text evidence="16">The sequence shown here is derived from an EMBL/GenBank/DDBJ whole genome shotgun (WGS) entry which is preliminary data.</text>
</comment>
<feature type="region of interest" description="Disordered" evidence="15">
    <location>
        <begin position="88"/>
        <end position="123"/>
    </location>
</feature>
<dbReference type="PANTHER" id="PTHR12831:SF0">
    <property type="entry name" value="GENERAL TRANSCRIPTION FACTOR IIH SUBUNIT 3"/>
    <property type="match status" value="1"/>
</dbReference>
<evidence type="ECO:0000256" key="13">
    <source>
        <dbReference type="ARBA" id="ARBA00033341"/>
    </source>
</evidence>
<feature type="region of interest" description="Disordered" evidence="15">
    <location>
        <begin position="273"/>
        <end position="295"/>
    </location>
</feature>
<feature type="region of interest" description="Disordered" evidence="15">
    <location>
        <begin position="405"/>
        <end position="433"/>
    </location>
</feature>
<dbReference type="InterPro" id="IPR004600">
    <property type="entry name" value="TFIIH_Tfb4/GTF2H3"/>
</dbReference>
<organism evidence="16 17">
    <name type="scientific">Diatrype stigma</name>
    <dbReference type="NCBI Taxonomy" id="117547"/>
    <lineage>
        <taxon>Eukaryota</taxon>
        <taxon>Fungi</taxon>
        <taxon>Dikarya</taxon>
        <taxon>Ascomycota</taxon>
        <taxon>Pezizomycotina</taxon>
        <taxon>Sordariomycetes</taxon>
        <taxon>Xylariomycetidae</taxon>
        <taxon>Xylariales</taxon>
        <taxon>Diatrypaceae</taxon>
        <taxon>Diatrype</taxon>
    </lineage>
</organism>
<evidence type="ECO:0000256" key="6">
    <source>
        <dbReference type="ARBA" id="ARBA00022763"/>
    </source>
</evidence>
<protein>
    <recommendedName>
        <fullName evidence="4 14">General transcription and DNA repair factor IIH subunit TFB4</fullName>
        <shortName evidence="14">TFIIH subunit TFB4</shortName>
    </recommendedName>
    <alternativeName>
        <fullName evidence="13 14">RNA polymerase II transcription factor B subunit 4</fullName>
    </alternativeName>
</protein>
<keyword evidence="11 14" id="KW-0234">DNA repair</keyword>
<dbReference type="GO" id="GO:0000439">
    <property type="term" value="C:transcription factor TFIIH core complex"/>
    <property type="evidence" value="ECO:0007669"/>
    <property type="project" value="UniProtKB-UniRule"/>
</dbReference>